<feature type="transmembrane region" description="Helical" evidence="5">
    <location>
        <begin position="175"/>
        <end position="195"/>
    </location>
</feature>
<evidence type="ECO:0000313" key="8">
    <source>
        <dbReference type="Proteomes" id="UP000604481"/>
    </source>
</evidence>
<dbReference type="Pfam" id="PF01740">
    <property type="entry name" value="STAS"/>
    <property type="match status" value="1"/>
</dbReference>
<protein>
    <submittedName>
        <fullName evidence="7">SulP family inorganic anion transporter</fullName>
    </submittedName>
</protein>
<feature type="transmembrane region" description="Helical" evidence="5">
    <location>
        <begin position="259"/>
        <end position="282"/>
    </location>
</feature>
<keyword evidence="4 5" id="KW-0472">Membrane</keyword>
<evidence type="ECO:0000256" key="1">
    <source>
        <dbReference type="ARBA" id="ARBA00004141"/>
    </source>
</evidence>
<dbReference type="CDD" id="cd07042">
    <property type="entry name" value="STAS_SulP_like_sulfate_transporter"/>
    <property type="match status" value="1"/>
</dbReference>
<feature type="transmembrane region" description="Helical" evidence="5">
    <location>
        <begin position="400"/>
        <end position="431"/>
    </location>
</feature>
<evidence type="ECO:0000259" key="6">
    <source>
        <dbReference type="PROSITE" id="PS50801"/>
    </source>
</evidence>
<sequence>MHTPRWLPLLHWLPLYRREQFHGDLLASLIVALLLLPQGIAYALLAGLPPAAGLYASILPLLIYAMLGSSMTQSVGPMAVTSAMTYAALAPLASAGSTQWQTLAVWLTLLTGSWLLLLALARLDRLLRLVSAPVLQGFADGVALLIVLGQLGPLLGLHARGETLLPLLTALHKAAGQLILPATLFGLGGLGLLLLAGRPLQRLLRRAGLPATRAALASKAAPALLLLLATAALAIWPHARLATLGALPAGLPSLTLPEPLPLAMLLQLVWPALGIALAGYLQSFSVARQLASLEHPVSSRQELLALGSGNLGAALCGGIPVSGGFSRSAVNAAAGAQTPLAGAMTAGWLMLILLFFAPLLATLPLAWLAATIILAAARLMQPGYAWRLAKAGRSGLTEALPYVATLLIVLFSGAISGILAGVLLALGLVLLRASQPHIAIVGRIPGSEHFRNVQHFQTETWPGLLIVRIDESLFFANIDGVVQTVEQALANAPDTQQLLLSLSAVNHIDLSAADELLRWQQSLAARRISLDVAELKAPVAAELAQHAWLQGLAGHIHLSTHAGVEALRGTPAA</sequence>
<comment type="subcellular location">
    <subcellularLocation>
        <location evidence="1">Membrane</location>
        <topology evidence="1">Multi-pass membrane protein</topology>
    </subcellularLocation>
</comment>
<feature type="domain" description="STAS" evidence="6">
    <location>
        <begin position="454"/>
        <end position="543"/>
    </location>
</feature>
<evidence type="ECO:0000256" key="5">
    <source>
        <dbReference type="SAM" id="Phobius"/>
    </source>
</evidence>
<dbReference type="InterPro" id="IPR011547">
    <property type="entry name" value="SLC26A/SulP_dom"/>
</dbReference>
<dbReference type="PANTHER" id="PTHR11814">
    <property type="entry name" value="SULFATE TRANSPORTER"/>
    <property type="match status" value="1"/>
</dbReference>
<comment type="caution">
    <text evidence="7">The sequence shown here is derived from an EMBL/GenBank/DDBJ whole genome shotgun (WGS) entry which is preliminary data.</text>
</comment>
<dbReference type="EMBL" id="JADFUA010000005">
    <property type="protein sequence ID" value="MBE9609765.1"/>
    <property type="molecule type" value="Genomic_DNA"/>
</dbReference>
<accession>A0A8J7FL40</accession>
<reference evidence="7 8" key="1">
    <citation type="submission" date="2020-10" db="EMBL/GenBank/DDBJ databases">
        <title>The genome sequence of Chitinilyticum litopenaei 4Y14.</title>
        <authorList>
            <person name="Liu Y."/>
        </authorList>
    </citation>
    <scope>NUCLEOTIDE SEQUENCE [LARGE SCALE GENOMIC DNA]</scope>
    <source>
        <strain evidence="7 8">4Y14</strain>
    </source>
</reference>
<proteinExistence type="predicted"/>
<feature type="transmembrane region" description="Helical" evidence="5">
    <location>
        <begin position="79"/>
        <end position="97"/>
    </location>
</feature>
<dbReference type="Gene3D" id="3.30.750.24">
    <property type="entry name" value="STAS domain"/>
    <property type="match status" value="1"/>
</dbReference>
<dbReference type="InterPro" id="IPR001902">
    <property type="entry name" value="SLC26A/SulP_fam"/>
</dbReference>
<dbReference type="RefSeq" id="WP_194116288.1">
    <property type="nucleotide sequence ID" value="NZ_JADFUA010000005.1"/>
</dbReference>
<name>A0A8J7FL40_9NEIS</name>
<dbReference type="AlphaFoldDB" id="A0A8J7FL40"/>
<organism evidence="7 8">
    <name type="scientific">Chitinilyticum piscinae</name>
    <dbReference type="NCBI Taxonomy" id="2866724"/>
    <lineage>
        <taxon>Bacteria</taxon>
        <taxon>Pseudomonadati</taxon>
        <taxon>Pseudomonadota</taxon>
        <taxon>Betaproteobacteria</taxon>
        <taxon>Neisseriales</taxon>
        <taxon>Chitinibacteraceae</taxon>
        <taxon>Chitinilyticum</taxon>
    </lineage>
</organism>
<dbReference type="InterPro" id="IPR036513">
    <property type="entry name" value="STAS_dom_sf"/>
</dbReference>
<dbReference type="Proteomes" id="UP000604481">
    <property type="component" value="Unassembled WGS sequence"/>
</dbReference>
<evidence type="ECO:0000256" key="3">
    <source>
        <dbReference type="ARBA" id="ARBA00022989"/>
    </source>
</evidence>
<dbReference type="GO" id="GO:0055085">
    <property type="term" value="P:transmembrane transport"/>
    <property type="evidence" value="ECO:0007669"/>
    <property type="project" value="InterPro"/>
</dbReference>
<gene>
    <name evidence="7" type="ORF">INR99_10400</name>
</gene>
<feature type="transmembrane region" description="Helical" evidence="5">
    <location>
        <begin position="21"/>
        <end position="45"/>
    </location>
</feature>
<feature type="transmembrane region" description="Helical" evidence="5">
    <location>
        <begin position="103"/>
        <end position="121"/>
    </location>
</feature>
<feature type="transmembrane region" description="Helical" evidence="5">
    <location>
        <begin position="216"/>
        <end position="239"/>
    </location>
</feature>
<feature type="transmembrane region" description="Helical" evidence="5">
    <location>
        <begin position="51"/>
        <end position="67"/>
    </location>
</feature>
<evidence type="ECO:0000256" key="2">
    <source>
        <dbReference type="ARBA" id="ARBA00022692"/>
    </source>
</evidence>
<dbReference type="PROSITE" id="PS50801">
    <property type="entry name" value="STAS"/>
    <property type="match status" value="1"/>
</dbReference>
<dbReference type="GO" id="GO:0016020">
    <property type="term" value="C:membrane"/>
    <property type="evidence" value="ECO:0007669"/>
    <property type="project" value="UniProtKB-SubCell"/>
</dbReference>
<dbReference type="Pfam" id="PF00916">
    <property type="entry name" value="Sulfate_transp"/>
    <property type="match status" value="1"/>
</dbReference>
<dbReference type="InterPro" id="IPR002645">
    <property type="entry name" value="STAS_dom"/>
</dbReference>
<keyword evidence="3 5" id="KW-1133">Transmembrane helix</keyword>
<evidence type="ECO:0000256" key="4">
    <source>
        <dbReference type="ARBA" id="ARBA00023136"/>
    </source>
</evidence>
<feature type="transmembrane region" description="Helical" evidence="5">
    <location>
        <begin position="133"/>
        <end position="155"/>
    </location>
</feature>
<keyword evidence="8" id="KW-1185">Reference proteome</keyword>
<keyword evidence="2 5" id="KW-0812">Transmembrane</keyword>
<evidence type="ECO:0000313" key="7">
    <source>
        <dbReference type="EMBL" id="MBE9609765.1"/>
    </source>
</evidence>
<feature type="transmembrane region" description="Helical" evidence="5">
    <location>
        <begin position="346"/>
        <end position="379"/>
    </location>
</feature>
<dbReference type="SUPFAM" id="SSF52091">
    <property type="entry name" value="SpoIIaa-like"/>
    <property type="match status" value="1"/>
</dbReference>